<protein>
    <recommendedName>
        <fullName evidence="4">Baseplate assembly protein</fullName>
    </recommendedName>
</protein>
<evidence type="ECO:0000313" key="3">
    <source>
        <dbReference type="Proteomes" id="UP000515220"/>
    </source>
</evidence>
<dbReference type="EMBL" id="AP023326">
    <property type="protein sequence ID" value="BCI68149.1"/>
    <property type="molecule type" value="Genomic_DNA"/>
</dbReference>
<dbReference type="InterPro" id="IPR044033">
    <property type="entry name" value="GpV-like_apex"/>
</dbReference>
<reference evidence="2 3" key="1">
    <citation type="submission" date="2020-07" db="EMBL/GenBank/DDBJ databases">
        <title>Complete Genome Sequence of an acetic acid bacterium, Acetobacter aceti JCM20276.</title>
        <authorList>
            <person name="Hirose Y."/>
            <person name="Mihara H."/>
        </authorList>
    </citation>
    <scope>NUCLEOTIDE SEQUENCE [LARGE SCALE GENOMIC DNA]</scope>
    <source>
        <strain evidence="2 3">JCM20276</strain>
    </source>
</reference>
<dbReference type="InterPro" id="IPR037026">
    <property type="entry name" value="Vgr_OB-fold_dom_sf"/>
</dbReference>
<organism evidence="2 3">
    <name type="scientific">Acetobacter aceti</name>
    <dbReference type="NCBI Taxonomy" id="435"/>
    <lineage>
        <taxon>Bacteria</taxon>
        <taxon>Pseudomonadati</taxon>
        <taxon>Pseudomonadota</taxon>
        <taxon>Alphaproteobacteria</taxon>
        <taxon>Acetobacterales</taxon>
        <taxon>Acetobacteraceae</taxon>
        <taxon>Acetobacter</taxon>
        <taxon>Acetobacter subgen. Acetobacter</taxon>
    </lineage>
</organism>
<name>A0A6S6PL77_ACEAC</name>
<evidence type="ECO:0000313" key="2">
    <source>
        <dbReference type="EMBL" id="BCI68149.1"/>
    </source>
</evidence>
<gene>
    <name evidence="2" type="ORF">AAJCM20276_27730</name>
</gene>
<dbReference type="Pfam" id="PF18946">
    <property type="entry name" value="Apex"/>
    <property type="match status" value="1"/>
</dbReference>
<accession>A0A6S6PL77</accession>
<evidence type="ECO:0000256" key="1">
    <source>
        <dbReference type="SAM" id="MobiDB-lite"/>
    </source>
</evidence>
<sequence>MTQLHNSINMLMHSHTNRIGRAKFGIVSALDYKNGLVKVRLQPDNCETGWICDAAISVGEATIYSPSPVGTHVFVDTAHGDGDNYVVVSRVFDSTTPPQTFTSLNNQPVSVGQFGIKIGNIELCIDKTGIKIISDIEITGNVTVSGDVKASGISLSSHTHSGVKAGTDSTSPPQ</sequence>
<proteinExistence type="predicted"/>
<dbReference type="RefSeq" id="WP_145995921.1">
    <property type="nucleotide sequence ID" value="NZ_AP023326.1"/>
</dbReference>
<dbReference type="Gene3D" id="2.40.50.230">
    <property type="entry name" value="Gp5 N-terminal domain"/>
    <property type="match status" value="1"/>
</dbReference>
<feature type="region of interest" description="Disordered" evidence="1">
    <location>
        <begin position="154"/>
        <end position="174"/>
    </location>
</feature>
<dbReference type="Proteomes" id="UP000515220">
    <property type="component" value="Chromosome"/>
</dbReference>
<evidence type="ECO:0008006" key="4">
    <source>
        <dbReference type="Google" id="ProtNLM"/>
    </source>
</evidence>
<dbReference type="AlphaFoldDB" id="A0A6S6PL77"/>